<dbReference type="AlphaFoldDB" id="A0A381Q9V1"/>
<feature type="region of interest" description="Disordered" evidence="1">
    <location>
        <begin position="1"/>
        <end position="35"/>
    </location>
</feature>
<dbReference type="InterPro" id="IPR013096">
    <property type="entry name" value="Cupin_2"/>
</dbReference>
<proteinExistence type="predicted"/>
<sequence>VSHRSANEVPAEPVRSGSGTVRQVLIGPDEGPNFSMRRFTMEPGGGMPKHTNTVEHEQYVLGGAARIGLGDEVIEVSRGDVIFIPGGVPHWYESLGPEDFEFLCVVPNSPDEIRIVEGE</sequence>
<dbReference type="SUPFAM" id="SSF51182">
    <property type="entry name" value="RmlC-like cupins"/>
    <property type="match status" value="1"/>
</dbReference>
<dbReference type="InterPro" id="IPR014710">
    <property type="entry name" value="RmlC-like_jellyroll"/>
</dbReference>
<protein>
    <recommendedName>
        <fullName evidence="2">Cupin type-1 domain-containing protein</fullName>
    </recommendedName>
</protein>
<dbReference type="PANTHER" id="PTHR37694:SF1">
    <property type="entry name" value="SLR8022 PROTEIN"/>
    <property type="match status" value="1"/>
</dbReference>
<dbReference type="CDD" id="cd02222">
    <property type="entry name" value="cupin_TM1459-like"/>
    <property type="match status" value="1"/>
</dbReference>
<feature type="domain" description="Cupin type-1" evidence="2">
    <location>
        <begin position="16"/>
        <end position="114"/>
    </location>
</feature>
<reference evidence="3" key="1">
    <citation type="submission" date="2018-05" db="EMBL/GenBank/DDBJ databases">
        <authorList>
            <person name="Lanie J.A."/>
            <person name="Ng W.-L."/>
            <person name="Kazmierczak K.M."/>
            <person name="Andrzejewski T.M."/>
            <person name="Davidsen T.M."/>
            <person name="Wayne K.J."/>
            <person name="Tettelin H."/>
            <person name="Glass J.I."/>
            <person name="Rusch D."/>
            <person name="Podicherti R."/>
            <person name="Tsui H.-C.T."/>
            <person name="Winkler M.E."/>
        </authorList>
    </citation>
    <scope>NUCLEOTIDE SEQUENCE</scope>
</reference>
<evidence type="ECO:0000313" key="3">
    <source>
        <dbReference type="EMBL" id="SUZ76086.1"/>
    </source>
</evidence>
<organism evidence="3">
    <name type="scientific">marine metagenome</name>
    <dbReference type="NCBI Taxonomy" id="408172"/>
    <lineage>
        <taxon>unclassified sequences</taxon>
        <taxon>metagenomes</taxon>
        <taxon>ecological metagenomes</taxon>
    </lineage>
</organism>
<dbReference type="PANTHER" id="PTHR37694">
    <property type="entry name" value="SLR8022 PROTEIN"/>
    <property type="match status" value="1"/>
</dbReference>
<dbReference type="SMART" id="SM00835">
    <property type="entry name" value="Cupin_1"/>
    <property type="match status" value="1"/>
</dbReference>
<dbReference type="Pfam" id="PF07883">
    <property type="entry name" value="Cupin_2"/>
    <property type="match status" value="1"/>
</dbReference>
<dbReference type="EMBL" id="UINC01001264">
    <property type="protein sequence ID" value="SUZ76086.1"/>
    <property type="molecule type" value="Genomic_DNA"/>
</dbReference>
<evidence type="ECO:0000259" key="2">
    <source>
        <dbReference type="SMART" id="SM00835"/>
    </source>
</evidence>
<dbReference type="Gene3D" id="2.60.120.10">
    <property type="entry name" value="Jelly Rolls"/>
    <property type="match status" value="1"/>
</dbReference>
<evidence type="ECO:0000256" key="1">
    <source>
        <dbReference type="SAM" id="MobiDB-lite"/>
    </source>
</evidence>
<dbReference type="InterPro" id="IPR011051">
    <property type="entry name" value="RmlC_Cupin_sf"/>
</dbReference>
<gene>
    <name evidence="3" type="ORF">METZ01_LOCUS28940</name>
</gene>
<dbReference type="InterPro" id="IPR006045">
    <property type="entry name" value="Cupin_1"/>
</dbReference>
<accession>A0A381Q9V1</accession>
<name>A0A381Q9V1_9ZZZZ</name>
<feature type="non-terminal residue" evidence="3">
    <location>
        <position position="1"/>
    </location>
</feature>